<reference evidence="9 10" key="1">
    <citation type="journal article" date="2020" name="G3 (Bethesda)">
        <title>Draft Genome of the Common Snapping Turtle, Chelydra serpentina, a Model for Phenotypic Plasticity in Reptiles.</title>
        <authorList>
            <person name="Das D."/>
            <person name="Singh S.K."/>
            <person name="Bierstedt J."/>
            <person name="Erickson A."/>
            <person name="Galli G.L.J."/>
            <person name="Crossley D.A. 2nd"/>
            <person name="Rhen T."/>
        </authorList>
    </citation>
    <scope>NUCLEOTIDE SEQUENCE [LARGE SCALE GENOMIC DNA]</scope>
    <source>
        <strain evidence="9">KW</strain>
    </source>
</reference>
<evidence type="ECO:0000313" key="10">
    <source>
        <dbReference type="Proteomes" id="UP000765507"/>
    </source>
</evidence>
<dbReference type="AlphaFoldDB" id="A0A8T1RYS6"/>
<evidence type="ECO:0000256" key="3">
    <source>
        <dbReference type="ARBA" id="ARBA00022737"/>
    </source>
</evidence>
<protein>
    <submittedName>
        <fullName evidence="9">Zinc finger and SCAN domains 20</fullName>
    </submittedName>
</protein>
<dbReference type="InterPro" id="IPR036236">
    <property type="entry name" value="Znf_C2H2_sf"/>
</dbReference>
<evidence type="ECO:0000259" key="8">
    <source>
        <dbReference type="PROSITE" id="PS50157"/>
    </source>
</evidence>
<comment type="similarity">
    <text evidence="1">Belongs to the krueppel C2H2-type zinc-finger protein family.</text>
</comment>
<gene>
    <name evidence="9" type="ORF">G0U57_007681</name>
</gene>
<dbReference type="SUPFAM" id="SSF57667">
    <property type="entry name" value="beta-beta-alpha zinc fingers"/>
    <property type="match status" value="1"/>
</dbReference>
<dbReference type="Pfam" id="PF00096">
    <property type="entry name" value="zf-C2H2"/>
    <property type="match status" value="1"/>
</dbReference>
<dbReference type="FunFam" id="3.30.160.60:FF:000002">
    <property type="entry name" value="Zinc finger protein 1 homolog"/>
    <property type="match status" value="1"/>
</dbReference>
<keyword evidence="5" id="KW-0862">Zinc</keyword>
<dbReference type="InterPro" id="IPR013087">
    <property type="entry name" value="Znf_C2H2_type"/>
</dbReference>
<keyword evidence="10" id="KW-1185">Reference proteome</keyword>
<keyword evidence="2" id="KW-0479">Metal-binding</keyword>
<keyword evidence="3" id="KW-0677">Repeat</keyword>
<sequence length="156" mass="17488">MRTKTDPFLRVWGKSAPGRFDLSRTYFCLFIPFSILLSEISFLSGAGSDLYLDSFSLPSGIGMMSENWETPQQEDAEEVESHGMFSGRSKGNVSGSCAPPEKAKACESQRRPEENFSSRSDLITHERINLDKTRYTCSECGKVFNQSSALITHQRI</sequence>
<comment type="caution">
    <text evidence="9">The sequence shown here is derived from an EMBL/GenBank/DDBJ whole genome shotgun (WGS) entry which is preliminary data.</text>
</comment>
<dbReference type="Proteomes" id="UP000765507">
    <property type="component" value="Unassembled WGS sequence"/>
</dbReference>
<organism evidence="9 10">
    <name type="scientific">Chelydra serpentina</name>
    <name type="common">Snapping turtle</name>
    <name type="synonym">Testudo serpentina</name>
    <dbReference type="NCBI Taxonomy" id="8475"/>
    <lineage>
        <taxon>Eukaryota</taxon>
        <taxon>Metazoa</taxon>
        <taxon>Chordata</taxon>
        <taxon>Craniata</taxon>
        <taxon>Vertebrata</taxon>
        <taxon>Euteleostomi</taxon>
        <taxon>Archelosauria</taxon>
        <taxon>Testudinata</taxon>
        <taxon>Testudines</taxon>
        <taxon>Cryptodira</taxon>
        <taxon>Durocryptodira</taxon>
        <taxon>Americhelydia</taxon>
        <taxon>Chelydroidea</taxon>
        <taxon>Chelydridae</taxon>
        <taxon>Chelydra</taxon>
    </lineage>
</organism>
<name>A0A8T1RYS6_CHESE</name>
<proteinExistence type="inferred from homology"/>
<dbReference type="EMBL" id="JAHGAV010002083">
    <property type="protein sequence ID" value="KAG6921433.1"/>
    <property type="molecule type" value="Genomic_DNA"/>
</dbReference>
<evidence type="ECO:0000256" key="2">
    <source>
        <dbReference type="ARBA" id="ARBA00022723"/>
    </source>
</evidence>
<dbReference type="PROSITE" id="PS50157">
    <property type="entry name" value="ZINC_FINGER_C2H2_2"/>
    <property type="match status" value="1"/>
</dbReference>
<feature type="compositionally biased region" description="Basic and acidic residues" evidence="7">
    <location>
        <begin position="101"/>
        <end position="117"/>
    </location>
</feature>
<evidence type="ECO:0000256" key="7">
    <source>
        <dbReference type="SAM" id="MobiDB-lite"/>
    </source>
</evidence>
<evidence type="ECO:0000256" key="5">
    <source>
        <dbReference type="ARBA" id="ARBA00022833"/>
    </source>
</evidence>
<evidence type="ECO:0000256" key="1">
    <source>
        <dbReference type="ARBA" id="ARBA00006991"/>
    </source>
</evidence>
<keyword evidence="4 6" id="KW-0863">Zinc-finger</keyword>
<dbReference type="Gene3D" id="3.30.160.60">
    <property type="entry name" value="Classic Zinc Finger"/>
    <property type="match status" value="1"/>
</dbReference>
<feature type="region of interest" description="Disordered" evidence="7">
    <location>
        <begin position="65"/>
        <end position="117"/>
    </location>
</feature>
<evidence type="ECO:0000256" key="6">
    <source>
        <dbReference type="PROSITE-ProRule" id="PRU00042"/>
    </source>
</evidence>
<accession>A0A8T1RYS6</accession>
<evidence type="ECO:0000313" key="9">
    <source>
        <dbReference type="EMBL" id="KAG6921433.1"/>
    </source>
</evidence>
<dbReference type="GO" id="GO:0008270">
    <property type="term" value="F:zinc ion binding"/>
    <property type="evidence" value="ECO:0007669"/>
    <property type="project" value="UniProtKB-KW"/>
</dbReference>
<dbReference type="OrthoDB" id="5366256at2759"/>
<feature type="non-terminal residue" evidence="9">
    <location>
        <position position="156"/>
    </location>
</feature>
<evidence type="ECO:0000256" key="4">
    <source>
        <dbReference type="ARBA" id="ARBA00022771"/>
    </source>
</evidence>
<feature type="domain" description="C2H2-type" evidence="8">
    <location>
        <begin position="135"/>
        <end position="156"/>
    </location>
</feature>